<keyword evidence="1" id="KW-0812">Transmembrane</keyword>
<dbReference type="Proteomes" id="UP000054805">
    <property type="component" value="Unassembled WGS sequence"/>
</dbReference>
<keyword evidence="1" id="KW-1133">Transmembrane helix</keyword>
<protein>
    <submittedName>
        <fullName evidence="2">Uncharacterized protein</fullName>
    </submittedName>
</protein>
<feature type="transmembrane region" description="Helical" evidence="1">
    <location>
        <begin position="16"/>
        <end position="34"/>
    </location>
</feature>
<gene>
    <name evidence="2" type="ORF">T4B_3461</name>
</gene>
<keyword evidence="1" id="KW-0472">Membrane</keyword>
<keyword evidence="3" id="KW-1185">Reference proteome</keyword>
<name>A0A0V1GS21_TRIPS</name>
<comment type="caution">
    <text evidence="2">The sequence shown here is derived from an EMBL/GenBank/DDBJ whole genome shotgun (WGS) entry which is preliminary data.</text>
</comment>
<organism evidence="2 3">
    <name type="scientific">Trichinella pseudospiralis</name>
    <name type="common">Parasitic roundworm</name>
    <dbReference type="NCBI Taxonomy" id="6337"/>
    <lineage>
        <taxon>Eukaryota</taxon>
        <taxon>Metazoa</taxon>
        <taxon>Ecdysozoa</taxon>
        <taxon>Nematoda</taxon>
        <taxon>Enoplea</taxon>
        <taxon>Dorylaimia</taxon>
        <taxon>Trichinellida</taxon>
        <taxon>Trichinellidae</taxon>
        <taxon>Trichinella</taxon>
    </lineage>
</organism>
<accession>A0A0V1GS21</accession>
<evidence type="ECO:0000256" key="1">
    <source>
        <dbReference type="SAM" id="Phobius"/>
    </source>
</evidence>
<dbReference type="AlphaFoldDB" id="A0A0V1GS21"/>
<reference evidence="2 3" key="1">
    <citation type="submission" date="2015-01" db="EMBL/GenBank/DDBJ databases">
        <title>Evolution of Trichinella species and genotypes.</title>
        <authorList>
            <person name="Korhonen P.K."/>
            <person name="Edoardo P."/>
            <person name="Giuseppe L.R."/>
            <person name="Gasser R.B."/>
        </authorList>
    </citation>
    <scope>NUCLEOTIDE SEQUENCE [LARGE SCALE GENOMIC DNA]</scope>
    <source>
        <strain evidence="2">ISS588</strain>
    </source>
</reference>
<sequence length="125" mass="14335">MPSFMPNKTLLPDADFSFLILSIIENELLIFFMAQMPFVDTDIIILSVSLLRKMLTFVLTLVFSICLLDRTIVFDRGRQPSLRQCDGKFHLNLSITWEMNDLVYSVPMIVVNSSTRLSILDEVSN</sequence>
<evidence type="ECO:0000313" key="2">
    <source>
        <dbReference type="EMBL" id="KRZ00930.1"/>
    </source>
</evidence>
<evidence type="ECO:0000313" key="3">
    <source>
        <dbReference type="Proteomes" id="UP000054805"/>
    </source>
</evidence>
<feature type="transmembrane region" description="Helical" evidence="1">
    <location>
        <begin position="54"/>
        <end position="73"/>
    </location>
</feature>
<dbReference type="EMBL" id="JYDS01000717">
    <property type="protein sequence ID" value="KRZ00930.1"/>
    <property type="molecule type" value="Genomic_DNA"/>
</dbReference>
<proteinExistence type="predicted"/>